<dbReference type="Pfam" id="PF02826">
    <property type="entry name" value="2-Hacid_dh_C"/>
    <property type="match status" value="1"/>
</dbReference>
<dbReference type="SUPFAM" id="SSF51735">
    <property type="entry name" value="NAD(P)-binding Rossmann-fold domains"/>
    <property type="match status" value="1"/>
</dbReference>
<dbReference type="CDD" id="cd12169">
    <property type="entry name" value="PGDH_like_1"/>
    <property type="match status" value="1"/>
</dbReference>
<dbReference type="Proteomes" id="UP001187682">
    <property type="component" value="Unassembled WGS sequence"/>
</dbReference>
<dbReference type="InterPro" id="IPR050857">
    <property type="entry name" value="D-2-hydroxyacid_DH"/>
</dbReference>
<gene>
    <name evidence="5" type="ORF">DNG_05198</name>
</gene>
<dbReference type="EMBL" id="ONZQ02000006">
    <property type="protein sequence ID" value="SPO02525.1"/>
    <property type="molecule type" value="Genomic_DNA"/>
</dbReference>
<keyword evidence="3" id="KW-0520">NAD</keyword>
<sequence length="357" mass="38831">MSVLKVAVLDDYQGVSKTSFDALDRASFEVTIFRDTLRPYSHPDTNDAERDALVERLLPFEIICTMRERTPFPPPLLARLPNLKLLLTTGRRNASLSLPTLASLSVPVAGTTDAPASPDSTTQHCVALILALARDIPSSHANLQRPGGAIWQTSVATPLSERTFSTIGLGRLGVAVAKIMRTAFNMRILAWSQNLTQEDADAKAVAAGLPVERPDGGKTFQVVSKEEAFAAADVLSLHLVLSDRSRGIVAAADLAHMKNTAFLVNTSRGPLVDEADLLAALKAGRIAGAALDVFDLEPLAADSEWRTTEWGVDGRSRVVLTPHMGYVEGEKLRGWYEQQVENIRRWKAGEELLNRFA</sequence>
<evidence type="ECO:0000256" key="1">
    <source>
        <dbReference type="ARBA" id="ARBA00005854"/>
    </source>
</evidence>
<dbReference type="GO" id="GO:0016491">
    <property type="term" value="F:oxidoreductase activity"/>
    <property type="evidence" value="ECO:0007669"/>
    <property type="project" value="UniProtKB-KW"/>
</dbReference>
<evidence type="ECO:0000256" key="3">
    <source>
        <dbReference type="ARBA" id="ARBA00023027"/>
    </source>
</evidence>
<dbReference type="InterPro" id="IPR029753">
    <property type="entry name" value="D-isomer_DH_CS"/>
</dbReference>
<accession>A0AAE8MY03</accession>
<proteinExistence type="inferred from homology"/>
<comment type="similarity">
    <text evidence="1">Belongs to the D-isomer specific 2-hydroxyacid dehydrogenase family.</text>
</comment>
<reference evidence="5" key="1">
    <citation type="submission" date="2018-03" db="EMBL/GenBank/DDBJ databases">
        <authorList>
            <person name="Guldener U."/>
        </authorList>
    </citation>
    <scope>NUCLEOTIDE SEQUENCE</scope>
</reference>
<dbReference type="PROSITE" id="PS00671">
    <property type="entry name" value="D_2_HYDROXYACID_DH_3"/>
    <property type="match status" value="1"/>
</dbReference>
<dbReference type="InterPro" id="IPR006140">
    <property type="entry name" value="D-isomer_DH_NAD-bd"/>
</dbReference>
<dbReference type="InterPro" id="IPR036291">
    <property type="entry name" value="NAD(P)-bd_dom_sf"/>
</dbReference>
<evidence type="ECO:0000259" key="4">
    <source>
        <dbReference type="Pfam" id="PF02826"/>
    </source>
</evidence>
<evidence type="ECO:0000256" key="2">
    <source>
        <dbReference type="ARBA" id="ARBA00023002"/>
    </source>
</evidence>
<protein>
    <submittedName>
        <fullName evidence="5">Related to formate dehydrogenase</fullName>
    </submittedName>
</protein>
<dbReference type="SUPFAM" id="SSF52283">
    <property type="entry name" value="Formate/glycerate dehydrogenase catalytic domain-like"/>
    <property type="match status" value="1"/>
</dbReference>
<organism evidence="5 6">
    <name type="scientific">Cephalotrichum gorgonifer</name>
    <dbReference type="NCBI Taxonomy" id="2041049"/>
    <lineage>
        <taxon>Eukaryota</taxon>
        <taxon>Fungi</taxon>
        <taxon>Dikarya</taxon>
        <taxon>Ascomycota</taxon>
        <taxon>Pezizomycotina</taxon>
        <taxon>Sordariomycetes</taxon>
        <taxon>Hypocreomycetidae</taxon>
        <taxon>Microascales</taxon>
        <taxon>Microascaceae</taxon>
        <taxon>Cephalotrichum</taxon>
    </lineage>
</organism>
<feature type="domain" description="D-isomer specific 2-hydroxyacid dehydrogenase NAD-binding" evidence="4">
    <location>
        <begin position="126"/>
        <end position="325"/>
    </location>
</feature>
<dbReference type="GO" id="GO:0051287">
    <property type="term" value="F:NAD binding"/>
    <property type="evidence" value="ECO:0007669"/>
    <property type="project" value="InterPro"/>
</dbReference>
<dbReference type="Gene3D" id="3.40.50.720">
    <property type="entry name" value="NAD(P)-binding Rossmann-like Domain"/>
    <property type="match status" value="2"/>
</dbReference>
<dbReference type="PANTHER" id="PTHR42789">
    <property type="entry name" value="D-ISOMER SPECIFIC 2-HYDROXYACID DEHYDROGENASE FAMILY PROTEIN (AFU_ORTHOLOGUE AFUA_6G10090)"/>
    <property type="match status" value="1"/>
</dbReference>
<name>A0AAE8MY03_9PEZI</name>
<keyword evidence="6" id="KW-1185">Reference proteome</keyword>
<dbReference type="PANTHER" id="PTHR42789:SF1">
    <property type="entry name" value="D-ISOMER SPECIFIC 2-HYDROXYACID DEHYDROGENASE FAMILY PROTEIN (AFU_ORTHOLOGUE AFUA_6G10090)"/>
    <property type="match status" value="1"/>
</dbReference>
<keyword evidence="2" id="KW-0560">Oxidoreductase</keyword>
<evidence type="ECO:0000313" key="6">
    <source>
        <dbReference type="Proteomes" id="UP001187682"/>
    </source>
</evidence>
<dbReference type="AlphaFoldDB" id="A0AAE8MY03"/>
<evidence type="ECO:0000313" key="5">
    <source>
        <dbReference type="EMBL" id="SPO02525.1"/>
    </source>
</evidence>
<comment type="caution">
    <text evidence="5">The sequence shown here is derived from an EMBL/GenBank/DDBJ whole genome shotgun (WGS) entry which is preliminary data.</text>
</comment>